<organism evidence="3 4">
    <name type="scientific">Fibrella forsythiae</name>
    <dbReference type="NCBI Taxonomy" id="2817061"/>
    <lineage>
        <taxon>Bacteria</taxon>
        <taxon>Pseudomonadati</taxon>
        <taxon>Bacteroidota</taxon>
        <taxon>Cytophagia</taxon>
        <taxon>Cytophagales</taxon>
        <taxon>Spirosomataceae</taxon>
        <taxon>Fibrella</taxon>
    </lineage>
</organism>
<keyword evidence="4" id="KW-1185">Reference proteome</keyword>
<feature type="signal peptide" evidence="1">
    <location>
        <begin position="1"/>
        <end position="18"/>
    </location>
</feature>
<dbReference type="Gene3D" id="2.160.20.120">
    <property type="match status" value="1"/>
</dbReference>
<dbReference type="Pfam" id="PF10988">
    <property type="entry name" value="DUF2807"/>
    <property type="match status" value="1"/>
</dbReference>
<proteinExistence type="predicted"/>
<accession>A0ABS3JG19</accession>
<dbReference type="InterPro" id="IPR021255">
    <property type="entry name" value="DUF2807"/>
</dbReference>
<evidence type="ECO:0000259" key="2">
    <source>
        <dbReference type="Pfam" id="PF10988"/>
    </source>
</evidence>
<feature type="domain" description="Putative auto-transporter adhesin head GIN" evidence="2">
    <location>
        <begin position="44"/>
        <end position="192"/>
    </location>
</feature>
<gene>
    <name evidence="3" type="ORF">J2I46_06505</name>
</gene>
<dbReference type="Proteomes" id="UP000664628">
    <property type="component" value="Unassembled WGS sequence"/>
</dbReference>
<keyword evidence="1" id="KW-0732">Signal</keyword>
<feature type="chain" id="PRO_5045797953" evidence="1">
    <location>
        <begin position="19"/>
        <end position="208"/>
    </location>
</feature>
<protein>
    <submittedName>
        <fullName evidence="3">DUF2807 domain-containing protein</fullName>
    </submittedName>
</protein>
<dbReference type="RefSeq" id="WP_207328194.1">
    <property type="nucleotide sequence ID" value="NZ_JAFMYW010000002.1"/>
</dbReference>
<dbReference type="EMBL" id="JAFMYW010000002">
    <property type="protein sequence ID" value="MBO0948224.1"/>
    <property type="molecule type" value="Genomic_DNA"/>
</dbReference>
<evidence type="ECO:0000313" key="3">
    <source>
        <dbReference type="EMBL" id="MBO0948224.1"/>
    </source>
</evidence>
<sequence>MKTILITLVMLLPLGSYAQDKYAASKELRGNGRLIRETKTVRPFDGIEIEQFPARVVVEAGATESSITISIDENLRPLLQIEEKNGTLRLAFKDLNDKPFWVSKSSIDVVIRTPELKRFRHGSNSDVAVHGLRGESFAFVNGGNGNVQLQGRVRTLELASVANGHVDAEGLLTKTANVMTHANATIRVNANDVNEVRKANATVINIAN</sequence>
<comment type="caution">
    <text evidence="3">The sequence shown here is derived from an EMBL/GenBank/DDBJ whole genome shotgun (WGS) entry which is preliminary data.</text>
</comment>
<reference evidence="3 4" key="1">
    <citation type="submission" date="2021-03" db="EMBL/GenBank/DDBJ databases">
        <title>Fibrella sp. HMF5405 genome sequencing and assembly.</title>
        <authorList>
            <person name="Kang H."/>
            <person name="Kim H."/>
            <person name="Bae S."/>
            <person name="Joh K."/>
        </authorList>
    </citation>
    <scope>NUCLEOTIDE SEQUENCE [LARGE SCALE GENOMIC DNA]</scope>
    <source>
        <strain evidence="3 4">HMF5405</strain>
    </source>
</reference>
<evidence type="ECO:0000256" key="1">
    <source>
        <dbReference type="SAM" id="SignalP"/>
    </source>
</evidence>
<evidence type="ECO:0000313" key="4">
    <source>
        <dbReference type="Proteomes" id="UP000664628"/>
    </source>
</evidence>
<name>A0ABS3JG19_9BACT</name>